<comment type="caution">
    <text evidence="2">The sequence shown here is derived from an EMBL/GenBank/DDBJ whole genome shotgun (WGS) entry which is preliminary data.</text>
</comment>
<evidence type="ECO:0000313" key="3">
    <source>
        <dbReference type="Proteomes" id="UP000053372"/>
    </source>
</evidence>
<proteinExistence type="predicted"/>
<dbReference type="RefSeq" id="WP_027847040.1">
    <property type="nucleotide sequence ID" value="NZ_LMTZ01000001.1"/>
</dbReference>
<dbReference type="SUPFAM" id="SSF54427">
    <property type="entry name" value="NTF2-like"/>
    <property type="match status" value="1"/>
</dbReference>
<dbReference type="AlphaFoldDB" id="A0A0V8A0R1"/>
<keyword evidence="3" id="KW-1185">Reference proteome</keyword>
<protein>
    <recommendedName>
        <fullName evidence="1">DUF4440 domain-containing protein</fullName>
    </recommendedName>
</protein>
<reference evidence="2 3" key="1">
    <citation type="journal article" date="2015" name="Genome Announc.">
        <title>Draft Genome of the Euendolithic (true boring) Cyanobacterium Mastigocoleus testarum strain BC008.</title>
        <authorList>
            <person name="Guida B.S."/>
            <person name="Garcia-Pichel F."/>
        </authorList>
    </citation>
    <scope>NUCLEOTIDE SEQUENCE [LARGE SCALE GENOMIC DNA]</scope>
    <source>
        <strain evidence="2 3">BC008</strain>
    </source>
</reference>
<name>A0A0V8A0R1_9CYAN</name>
<dbReference type="EMBL" id="LMTZ01000001">
    <property type="protein sequence ID" value="KST70357.1"/>
    <property type="molecule type" value="Genomic_DNA"/>
</dbReference>
<gene>
    <name evidence="2" type="ORF">BC008_44985</name>
</gene>
<organism evidence="2 3">
    <name type="scientific">Mastigocoleus testarum BC008</name>
    <dbReference type="NCBI Taxonomy" id="371196"/>
    <lineage>
        <taxon>Bacteria</taxon>
        <taxon>Bacillati</taxon>
        <taxon>Cyanobacteriota</taxon>
        <taxon>Cyanophyceae</taxon>
        <taxon>Nostocales</taxon>
        <taxon>Hapalosiphonaceae</taxon>
        <taxon>Mastigocoleus</taxon>
    </lineage>
</organism>
<dbReference type="Pfam" id="PF14534">
    <property type="entry name" value="DUF4440"/>
    <property type="match status" value="1"/>
</dbReference>
<evidence type="ECO:0000259" key="1">
    <source>
        <dbReference type="Pfam" id="PF14534"/>
    </source>
</evidence>
<sequence>MELSQQDRNLLERLEESLWREETRFDIALIKEIIAEDFIEFGKSGRIYHRSDALSISAQPIEAIIPLPDFEARLLAENVAQVTYNSAVTYRGVINRARRSSIWTRSPSPHGWILRFHQGTPY</sequence>
<evidence type="ECO:0000313" key="2">
    <source>
        <dbReference type="EMBL" id="KST70357.1"/>
    </source>
</evidence>
<feature type="domain" description="DUF4440" evidence="1">
    <location>
        <begin position="12"/>
        <end position="113"/>
    </location>
</feature>
<accession>A0A0V8A0R1</accession>
<dbReference type="InterPro" id="IPR027843">
    <property type="entry name" value="DUF4440"/>
</dbReference>
<dbReference type="Gene3D" id="3.10.450.50">
    <property type="match status" value="1"/>
</dbReference>
<dbReference type="OrthoDB" id="121974at2"/>
<dbReference type="InterPro" id="IPR032710">
    <property type="entry name" value="NTF2-like_dom_sf"/>
</dbReference>
<dbReference type="Proteomes" id="UP000053372">
    <property type="component" value="Unassembled WGS sequence"/>
</dbReference>